<feature type="domain" description="MCM5 C-terminal" evidence="3">
    <location>
        <begin position="176"/>
        <end position="233"/>
    </location>
</feature>
<dbReference type="EMBL" id="HBHQ01012575">
    <property type="protein sequence ID" value="CAD9816548.1"/>
    <property type="molecule type" value="Transcribed_RNA"/>
</dbReference>
<evidence type="ECO:0008006" key="5">
    <source>
        <dbReference type="Google" id="ProtNLM"/>
    </source>
</evidence>
<accession>A0A7S2UDI0</accession>
<dbReference type="InterPro" id="IPR054125">
    <property type="entry name" value="MCM5_C"/>
</dbReference>
<dbReference type="GO" id="GO:0042555">
    <property type="term" value="C:MCM complex"/>
    <property type="evidence" value="ECO:0007669"/>
    <property type="project" value="TreeGrafter"/>
</dbReference>
<dbReference type="GO" id="GO:0017116">
    <property type="term" value="F:single-stranded DNA helicase activity"/>
    <property type="evidence" value="ECO:0007669"/>
    <property type="project" value="TreeGrafter"/>
</dbReference>
<dbReference type="Pfam" id="PF21933">
    <property type="entry name" value="MCM5_C"/>
    <property type="match status" value="1"/>
</dbReference>
<evidence type="ECO:0000256" key="1">
    <source>
        <dbReference type="SAM" id="MobiDB-lite"/>
    </source>
</evidence>
<gene>
    <name evidence="4" type="ORF">ASEP1449_LOCUS8380</name>
</gene>
<evidence type="ECO:0000259" key="2">
    <source>
        <dbReference type="Pfam" id="PF17855"/>
    </source>
</evidence>
<dbReference type="InterPro" id="IPR031327">
    <property type="entry name" value="MCM"/>
</dbReference>
<dbReference type="InterPro" id="IPR041562">
    <property type="entry name" value="MCM_lid"/>
</dbReference>
<dbReference type="GO" id="GO:0003697">
    <property type="term" value="F:single-stranded DNA binding"/>
    <property type="evidence" value="ECO:0007669"/>
    <property type="project" value="TreeGrafter"/>
</dbReference>
<feature type="region of interest" description="Disordered" evidence="1">
    <location>
        <begin position="1"/>
        <end position="20"/>
    </location>
</feature>
<evidence type="ECO:0000313" key="4">
    <source>
        <dbReference type="EMBL" id="CAD9816548.1"/>
    </source>
</evidence>
<dbReference type="GO" id="GO:0005524">
    <property type="term" value="F:ATP binding"/>
    <property type="evidence" value="ECO:0007669"/>
    <property type="project" value="InterPro"/>
</dbReference>
<organism evidence="4">
    <name type="scientific">Attheya septentrionalis</name>
    <dbReference type="NCBI Taxonomy" id="420275"/>
    <lineage>
        <taxon>Eukaryota</taxon>
        <taxon>Sar</taxon>
        <taxon>Stramenopiles</taxon>
        <taxon>Ochrophyta</taxon>
        <taxon>Bacillariophyta</taxon>
        <taxon>Coscinodiscophyceae</taxon>
        <taxon>Chaetocerotophycidae</taxon>
        <taxon>Chaetocerotales</taxon>
        <taxon>Attheyaceae</taxon>
        <taxon>Attheya</taxon>
    </lineage>
</organism>
<dbReference type="GO" id="GO:0006270">
    <property type="term" value="P:DNA replication initiation"/>
    <property type="evidence" value="ECO:0007669"/>
    <property type="project" value="TreeGrafter"/>
</dbReference>
<feature type="domain" description="MCM AAA-lid" evidence="2">
    <location>
        <begin position="44"/>
        <end position="138"/>
    </location>
</feature>
<dbReference type="InterPro" id="IPR027417">
    <property type="entry name" value="P-loop_NTPase"/>
</dbReference>
<feature type="compositionally biased region" description="Gly residues" evidence="1">
    <location>
        <begin position="1"/>
        <end position="18"/>
    </location>
</feature>
<reference evidence="4" key="1">
    <citation type="submission" date="2021-01" db="EMBL/GenBank/DDBJ databases">
        <authorList>
            <person name="Corre E."/>
            <person name="Pelletier E."/>
            <person name="Niang G."/>
            <person name="Scheremetjew M."/>
            <person name="Finn R."/>
            <person name="Kale V."/>
            <person name="Holt S."/>
            <person name="Cochrane G."/>
            <person name="Meng A."/>
            <person name="Brown T."/>
            <person name="Cohen L."/>
        </authorList>
    </citation>
    <scope>NUCLEOTIDE SEQUENCE</scope>
    <source>
        <strain evidence="4">CCMP2084</strain>
    </source>
</reference>
<sequence>MAIAGGGINELNGTGGNGRDSSEAIAENAMRIATTGVGELDVPTMKKYIQYCKAKCSPRLSEEAGDVLASSYVKIRDDVRKRSLEGQSGGGDTQAAISITVRQLEALVRLSESLAKMRLEPEVQSEDVAEALRLFKVSTMAANAAEKGVTPEGASGTPRSGVGNAVMPSREEMMRTESFLRSRLAIGAVVNKQRIIEEAAGQGYNALLVSKAMSVMVMRSEIQERNQSRLIKRIK</sequence>
<dbReference type="PANTHER" id="PTHR11630:SF42">
    <property type="entry name" value="DNA REPLICATION LICENSING FACTOR MCM5"/>
    <property type="match status" value="1"/>
</dbReference>
<protein>
    <recommendedName>
        <fullName evidence="5">DNA helicase</fullName>
    </recommendedName>
</protein>
<dbReference type="AlphaFoldDB" id="A0A7S2UDI0"/>
<feature type="region of interest" description="Disordered" evidence="1">
    <location>
        <begin position="146"/>
        <end position="165"/>
    </location>
</feature>
<dbReference type="Gene3D" id="3.40.50.300">
    <property type="entry name" value="P-loop containing nucleotide triphosphate hydrolases"/>
    <property type="match status" value="1"/>
</dbReference>
<dbReference type="PANTHER" id="PTHR11630">
    <property type="entry name" value="DNA REPLICATION LICENSING FACTOR MCM FAMILY MEMBER"/>
    <property type="match status" value="1"/>
</dbReference>
<dbReference type="GO" id="GO:0005634">
    <property type="term" value="C:nucleus"/>
    <property type="evidence" value="ECO:0007669"/>
    <property type="project" value="TreeGrafter"/>
</dbReference>
<evidence type="ECO:0000259" key="3">
    <source>
        <dbReference type="Pfam" id="PF21933"/>
    </source>
</evidence>
<dbReference type="SUPFAM" id="SSF52540">
    <property type="entry name" value="P-loop containing nucleoside triphosphate hydrolases"/>
    <property type="match status" value="1"/>
</dbReference>
<dbReference type="GO" id="GO:0000727">
    <property type="term" value="P:double-strand break repair via break-induced replication"/>
    <property type="evidence" value="ECO:0007669"/>
    <property type="project" value="TreeGrafter"/>
</dbReference>
<name>A0A7S2UDI0_9STRA</name>
<proteinExistence type="predicted"/>
<dbReference type="GO" id="GO:0043138">
    <property type="term" value="F:3'-5' DNA helicase activity"/>
    <property type="evidence" value="ECO:0007669"/>
    <property type="project" value="TreeGrafter"/>
</dbReference>
<dbReference type="Pfam" id="PF17855">
    <property type="entry name" value="MCM_lid"/>
    <property type="match status" value="1"/>
</dbReference>